<dbReference type="InterPro" id="IPR032675">
    <property type="entry name" value="LRR_dom_sf"/>
</dbReference>
<dbReference type="SUPFAM" id="SSF81383">
    <property type="entry name" value="F-box domain"/>
    <property type="match status" value="1"/>
</dbReference>
<proteinExistence type="predicted"/>
<dbReference type="Gene3D" id="1.20.1280.50">
    <property type="match status" value="1"/>
</dbReference>
<dbReference type="Proteomes" id="UP000789706">
    <property type="component" value="Unassembled WGS sequence"/>
</dbReference>
<dbReference type="AlphaFoldDB" id="A0A9N8V8P3"/>
<dbReference type="InterPro" id="IPR036047">
    <property type="entry name" value="F-box-like_dom_sf"/>
</dbReference>
<protein>
    <submittedName>
        <fullName evidence="1">2407_t:CDS:1</fullName>
    </submittedName>
</protein>
<keyword evidence="2" id="KW-1185">Reference proteome</keyword>
<name>A0A9N8V8P3_9GLOM</name>
<gene>
    <name evidence="1" type="ORF">DEBURN_LOCUS1869</name>
</gene>
<dbReference type="Gene3D" id="3.80.10.10">
    <property type="entry name" value="Ribonuclease Inhibitor"/>
    <property type="match status" value="1"/>
</dbReference>
<comment type="caution">
    <text evidence="1">The sequence shown here is derived from an EMBL/GenBank/DDBJ whole genome shotgun (WGS) entry which is preliminary data.</text>
</comment>
<dbReference type="OrthoDB" id="2320825at2759"/>
<dbReference type="EMBL" id="CAJVPK010000092">
    <property type="protein sequence ID" value="CAG8447080.1"/>
    <property type="molecule type" value="Genomic_DNA"/>
</dbReference>
<reference evidence="1" key="1">
    <citation type="submission" date="2021-06" db="EMBL/GenBank/DDBJ databases">
        <authorList>
            <person name="Kallberg Y."/>
            <person name="Tangrot J."/>
            <person name="Rosling A."/>
        </authorList>
    </citation>
    <scope>NUCLEOTIDE SEQUENCE</scope>
    <source>
        <strain evidence="1">AZ414A</strain>
    </source>
</reference>
<evidence type="ECO:0000313" key="1">
    <source>
        <dbReference type="EMBL" id="CAG8447080.1"/>
    </source>
</evidence>
<evidence type="ECO:0000313" key="2">
    <source>
        <dbReference type="Proteomes" id="UP000789706"/>
    </source>
</evidence>
<organism evidence="1 2">
    <name type="scientific">Diversispora eburnea</name>
    <dbReference type="NCBI Taxonomy" id="1213867"/>
    <lineage>
        <taxon>Eukaryota</taxon>
        <taxon>Fungi</taxon>
        <taxon>Fungi incertae sedis</taxon>
        <taxon>Mucoromycota</taxon>
        <taxon>Glomeromycotina</taxon>
        <taxon>Glomeromycetes</taxon>
        <taxon>Diversisporales</taxon>
        <taxon>Diversisporaceae</taxon>
        <taxon>Diversispora</taxon>
    </lineage>
</organism>
<accession>A0A9N8V8P3</accession>
<sequence>MASHLYTDCLVKIFGFLGDNDLLSLHSCALVNKSWSQCAVPILWENTLDEKILMGKNEKKKRFIIINTYISGLPKVSLNLFKMEKILSPTINNLKYSTFPYASYLRYLDLRYFYIALQSWIDYSDAWTKKGFTGDQIKLVLQELLQQFFCLSPRINVLRVNVDIIGAIVVDILENIPESRKCLTHLKEFMYFAEHPTMETLFSRISQFSNYIERLDLSVYDDRTEELINLIRVQKNLKVLIITNRTNSPLGFKFWNETEGGKAILEKSRSINCLEIQKIHFPFYDLVHFKNLIELNLLYSGLYSLQDWIDLSNIKLKNLQKILYQNRNSLYLDIFSKFIGNIGRSLSYIKIHCCTICDPDKSNNLITSIANNCPKLKYFSGPIGTNNSIELGKLLNSCSIIETLELHPSIDNCRQTASPIDFNSLFRKITIKQPWNLKELFIIHGWKFSVQVLENFIKSRQRISKKVKIFWNDCEILGNYEKICLEYQKNGALDKYGKINSIKY</sequence>